<dbReference type="Gene3D" id="1.20.1420.30">
    <property type="entry name" value="NCX, central ion-binding region"/>
    <property type="match status" value="1"/>
</dbReference>
<keyword evidence="4 5" id="KW-0472">Membrane</keyword>
<dbReference type="RefSeq" id="WP_246913697.1">
    <property type="nucleotide sequence ID" value="NZ_JALJRB010000029.1"/>
</dbReference>
<sequence length="358" mass="37853">MPTTLLRLFVDETALHNALVGLPTWLLLLFIVVCIAVLSKGADWMIEGVVHLAQRTGLPKIVIGATIVSLGTTTPEAVVSVMAAVMGNAGLALGNGVGSIIADTGLILGITCILTTVPINRFILSRMGWVQVGSATLLVVICVGLLLTSGEAVPMLPRWVGILFLALLVVYLYVSYLWARQGSTALLMEEKQTATVAPPAIALCWLMIGGGLLMVLASARVLVPAASEMALRIGVPDDVIAATLVALGTSLPELTTAIAAVRKGYPEITLGNVIGADVLNCLFVIGAAATARPLAIPPNFFYFHFPAMLLILYSLRLFIAVNRGTHFHRWQGAWLLAVYLVYVALQFTLGGSTPTMGV</sequence>
<feature type="transmembrane region" description="Helical" evidence="5">
    <location>
        <begin position="61"/>
        <end position="85"/>
    </location>
</feature>
<name>A0AA41R400_9BACT</name>
<dbReference type="AlphaFoldDB" id="A0AA41R400"/>
<gene>
    <name evidence="7" type="ORF">MRX98_18765</name>
</gene>
<evidence type="ECO:0000313" key="8">
    <source>
        <dbReference type="Proteomes" id="UP001165427"/>
    </source>
</evidence>
<reference evidence="7" key="1">
    <citation type="submission" date="2022-04" db="EMBL/GenBank/DDBJ databases">
        <title>Desulfatitalea alkaliphila sp. nov., a novel anaerobic sulfate-reducing bacterium isolated from terrestrial mud volcano, Taman Peninsula, Russia.</title>
        <authorList>
            <person name="Khomyakova M.A."/>
            <person name="Merkel A.Y."/>
            <person name="Slobodkin A.I."/>
        </authorList>
    </citation>
    <scope>NUCLEOTIDE SEQUENCE</scope>
    <source>
        <strain evidence="7">M08but</strain>
    </source>
</reference>
<comment type="caution">
    <text evidence="7">The sequence shown here is derived from an EMBL/GenBank/DDBJ whole genome shotgun (WGS) entry which is preliminary data.</text>
</comment>
<evidence type="ECO:0000256" key="1">
    <source>
        <dbReference type="ARBA" id="ARBA00004141"/>
    </source>
</evidence>
<keyword evidence="3 5" id="KW-1133">Transmembrane helix</keyword>
<dbReference type="EMBL" id="JALJRB010000029">
    <property type="protein sequence ID" value="MCJ8502624.1"/>
    <property type="molecule type" value="Genomic_DNA"/>
</dbReference>
<evidence type="ECO:0000256" key="2">
    <source>
        <dbReference type="ARBA" id="ARBA00022692"/>
    </source>
</evidence>
<feature type="transmembrane region" description="Helical" evidence="5">
    <location>
        <begin position="200"/>
        <end position="219"/>
    </location>
</feature>
<feature type="domain" description="Sodium/calcium exchanger membrane region" evidence="6">
    <location>
        <begin position="27"/>
        <end position="176"/>
    </location>
</feature>
<feature type="transmembrane region" description="Helical" evidence="5">
    <location>
        <begin position="129"/>
        <end position="147"/>
    </location>
</feature>
<evidence type="ECO:0000259" key="6">
    <source>
        <dbReference type="Pfam" id="PF01699"/>
    </source>
</evidence>
<evidence type="ECO:0000256" key="4">
    <source>
        <dbReference type="ARBA" id="ARBA00023136"/>
    </source>
</evidence>
<dbReference type="Proteomes" id="UP001165427">
    <property type="component" value="Unassembled WGS sequence"/>
</dbReference>
<comment type="subcellular location">
    <subcellularLocation>
        <location evidence="1">Membrane</location>
        <topology evidence="1">Multi-pass membrane protein</topology>
    </subcellularLocation>
</comment>
<feature type="transmembrane region" description="Helical" evidence="5">
    <location>
        <begin position="239"/>
        <end position="261"/>
    </location>
</feature>
<proteinExistence type="predicted"/>
<evidence type="ECO:0000313" key="7">
    <source>
        <dbReference type="EMBL" id="MCJ8502624.1"/>
    </source>
</evidence>
<dbReference type="GO" id="GO:0005262">
    <property type="term" value="F:calcium channel activity"/>
    <property type="evidence" value="ECO:0007669"/>
    <property type="project" value="TreeGrafter"/>
</dbReference>
<dbReference type="PANTHER" id="PTHR10846">
    <property type="entry name" value="SODIUM/POTASSIUM/CALCIUM EXCHANGER"/>
    <property type="match status" value="1"/>
</dbReference>
<dbReference type="PANTHER" id="PTHR10846:SF8">
    <property type="entry name" value="INNER MEMBRANE PROTEIN YRBG"/>
    <property type="match status" value="1"/>
</dbReference>
<dbReference type="Pfam" id="PF01699">
    <property type="entry name" value="Na_Ca_ex"/>
    <property type="match status" value="2"/>
</dbReference>
<protein>
    <submittedName>
        <fullName evidence="7">Sodium:calcium antiporter</fullName>
    </submittedName>
</protein>
<dbReference type="GO" id="GO:0008273">
    <property type="term" value="F:calcium, potassium:sodium antiporter activity"/>
    <property type="evidence" value="ECO:0007669"/>
    <property type="project" value="TreeGrafter"/>
</dbReference>
<feature type="transmembrane region" description="Helical" evidence="5">
    <location>
        <begin position="273"/>
        <end position="295"/>
    </location>
</feature>
<dbReference type="InterPro" id="IPR004481">
    <property type="entry name" value="K/Na/Ca-exchanger"/>
</dbReference>
<feature type="transmembrane region" description="Helical" evidence="5">
    <location>
        <begin position="333"/>
        <end position="352"/>
    </location>
</feature>
<evidence type="ECO:0000256" key="5">
    <source>
        <dbReference type="SAM" id="Phobius"/>
    </source>
</evidence>
<dbReference type="GO" id="GO:0006874">
    <property type="term" value="P:intracellular calcium ion homeostasis"/>
    <property type="evidence" value="ECO:0007669"/>
    <property type="project" value="TreeGrafter"/>
</dbReference>
<dbReference type="InterPro" id="IPR044880">
    <property type="entry name" value="NCX_ion-bd_dom_sf"/>
</dbReference>
<feature type="domain" description="Sodium/calcium exchanger membrane region" evidence="6">
    <location>
        <begin position="205"/>
        <end position="347"/>
    </location>
</feature>
<dbReference type="InterPro" id="IPR004837">
    <property type="entry name" value="NaCa_Exmemb"/>
</dbReference>
<feature type="transmembrane region" description="Helical" evidence="5">
    <location>
        <begin position="97"/>
        <end position="117"/>
    </location>
</feature>
<organism evidence="7 8">
    <name type="scientific">Desulfatitalea alkaliphila</name>
    <dbReference type="NCBI Taxonomy" id="2929485"/>
    <lineage>
        <taxon>Bacteria</taxon>
        <taxon>Pseudomonadati</taxon>
        <taxon>Thermodesulfobacteriota</taxon>
        <taxon>Desulfobacteria</taxon>
        <taxon>Desulfobacterales</taxon>
        <taxon>Desulfosarcinaceae</taxon>
        <taxon>Desulfatitalea</taxon>
    </lineage>
</organism>
<keyword evidence="2 5" id="KW-0812">Transmembrane</keyword>
<dbReference type="GO" id="GO:0005886">
    <property type="term" value="C:plasma membrane"/>
    <property type="evidence" value="ECO:0007669"/>
    <property type="project" value="TreeGrafter"/>
</dbReference>
<feature type="transmembrane region" description="Helical" evidence="5">
    <location>
        <begin position="20"/>
        <end position="40"/>
    </location>
</feature>
<feature type="transmembrane region" description="Helical" evidence="5">
    <location>
        <begin position="301"/>
        <end position="321"/>
    </location>
</feature>
<accession>A0AA41R400</accession>
<keyword evidence="8" id="KW-1185">Reference proteome</keyword>
<feature type="transmembrane region" description="Helical" evidence="5">
    <location>
        <begin position="159"/>
        <end position="179"/>
    </location>
</feature>
<evidence type="ECO:0000256" key="3">
    <source>
        <dbReference type="ARBA" id="ARBA00022989"/>
    </source>
</evidence>